<protein>
    <submittedName>
        <fullName evidence="1">Uncharacterized protein</fullName>
    </submittedName>
</protein>
<dbReference type="HOGENOM" id="CLU_3009119_0_0_0"/>
<proteinExistence type="predicted"/>
<dbReference type="EMBL" id="CP000975">
    <property type="protein sequence ID" value="ACD84279.1"/>
    <property type="molecule type" value="Genomic_DNA"/>
</dbReference>
<reference evidence="1 2" key="1">
    <citation type="journal article" date="2008" name="Biol. Direct">
        <title>Complete genome sequence of the extremely acidophilic methanotroph isolate V4, Methylacidiphilum infernorum, a representative of the bacterial phylum Verrucomicrobia.</title>
        <authorList>
            <person name="Hou S."/>
            <person name="Makarova K.S."/>
            <person name="Saw J.H."/>
            <person name="Senin P."/>
            <person name="Ly B.V."/>
            <person name="Zhou Z."/>
            <person name="Ren Y."/>
            <person name="Wang J."/>
            <person name="Galperin M.Y."/>
            <person name="Omelchenko M.V."/>
            <person name="Wolf Y.I."/>
            <person name="Yutin N."/>
            <person name="Koonin E.V."/>
            <person name="Stott M.B."/>
            <person name="Mountain B.W."/>
            <person name="Crowe M.A."/>
            <person name="Smirnova A.V."/>
            <person name="Dunfield P.F."/>
            <person name="Feng L."/>
            <person name="Wang L."/>
            <person name="Alam M."/>
        </authorList>
    </citation>
    <scope>NUCLEOTIDE SEQUENCE [LARGE SCALE GENOMIC DNA]</scope>
    <source>
        <strain evidence="2">Isolate V4</strain>
    </source>
</reference>
<accession>B3DZU4</accession>
<evidence type="ECO:0000313" key="2">
    <source>
        <dbReference type="Proteomes" id="UP000009149"/>
    </source>
</evidence>
<dbReference type="STRING" id="481448.Minf_2225"/>
<dbReference type="KEGG" id="min:Minf_2225"/>
<organism evidence="1 2">
    <name type="scientific">Methylacidiphilum infernorum (isolate V4)</name>
    <name type="common">Methylokorus infernorum (strain V4)</name>
    <dbReference type="NCBI Taxonomy" id="481448"/>
    <lineage>
        <taxon>Bacteria</taxon>
        <taxon>Pseudomonadati</taxon>
        <taxon>Verrucomicrobiota</taxon>
        <taxon>Methylacidiphilae</taxon>
        <taxon>Methylacidiphilales</taxon>
        <taxon>Methylacidiphilaceae</taxon>
        <taxon>Methylacidiphilum (ex Ratnadevi et al. 2023)</taxon>
    </lineage>
</organism>
<evidence type="ECO:0000313" key="1">
    <source>
        <dbReference type="EMBL" id="ACD84279.1"/>
    </source>
</evidence>
<name>B3DZU4_METI4</name>
<dbReference type="Proteomes" id="UP000009149">
    <property type="component" value="Chromosome"/>
</dbReference>
<dbReference type="AlphaFoldDB" id="B3DZU4"/>
<gene>
    <name evidence="1" type="ordered locus">Minf_2225</name>
</gene>
<sequence>MGVAKRFELRIIELGNSQRPPAGTLFRKAGFPDFRLRLFFQTGYLKKAKEGYSSGV</sequence>